<keyword evidence="2" id="KW-1185">Reference proteome</keyword>
<dbReference type="EMBL" id="CP009516">
    <property type="protein sequence ID" value="AKB79191.1"/>
    <property type="molecule type" value="Genomic_DNA"/>
</dbReference>
<evidence type="ECO:0008006" key="3">
    <source>
        <dbReference type="Google" id="ProtNLM"/>
    </source>
</evidence>
<sequence>MKYLESLEEKIESTPERKEVLKDIFGSSTSLSYSLSTSLQNHCDKIFDIWIQELNNNGLCKCKDDLFLHKVPYTAASGYKTDPLFKQPGIYLWGCDDIPRYIGKTEASFEERLFSRYISKNNGTIRKYPTQCSISEILRDYYPLQLEIFRTTFENDKKMIKERIEEEQKITIQSCERLYGALDFSLFKKESIWFAILPFEDTNKKFIDIFETLFIHSAQNYNKKNDHPELINKGKMATNQG</sequence>
<name>A0A0E3SE75_9EURY</name>
<dbReference type="KEGG" id="mhor:MSHOH_2708"/>
<dbReference type="GeneID" id="24832015"/>
<dbReference type="HOGENOM" id="CLU_1131607_0_0_2"/>
<reference evidence="1 2" key="1">
    <citation type="submission" date="2014-07" db="EMBL/GenBank/DDBJ databases">
        <title>Methanogenic archaea and the global carbon cycle.</title>
        <authorList>
            <person name="Henriksen J.R."/>
            <person name="Luke J."/>
            <person name="Reinhart S."/>
            <person name="Benedict M.N."/>
            <person name="Youngblut N.D."/>
            <person name="Metcalf M.E."/>
            <person name="Whitaker R.J."/>
            <person name="Metcalf W.W."/>
        </authorList>
    </citation>
    <scope>NUCLEOTIDE SEQUENCE [LARGE SCALE GENOMIC DNA]</scope>
    <source>
        <strain evidence="1 2">HB-1</strain>
    </source>
</reference>
<organism evidence="1 2">
    <name type="scientific">Methanosarcina horonobensis HB-1 = JCM 15518</name>
    <dbReference type="NCBI Taxonomy" id="1434110"/>
    <lineage>
        <taxon>Archaea</taxon>
        <taxon>Methanobacteriati</taxon>
        <taxon>Methanobacteriota</taxon>
        <taxon>Stenosarchaea group</taxon>
        <taxon>Methanomicrobia</taxon>
        <taxon>Methanosarcinales</taxon>
        <taxon>Methanosarcinaceae</taxon>
        <taxon>Methanosarcina</taxon>
    </lineage>
</organism>
<dbReference type="OrthoDB" id="142432at2157"/>
<dbReference type="AlphaFoldDB" id="A0A0E3SE75"/>
<dbReference type="Proteomes" id="UP000033101">
    <property type="component" value="Chromosome"/>
</dbReference>
<evidence type="ECO:0000313" key="2">
    <source>
        <dbReference type="Proteomes" id="UP000033101"/>
    </source>
</evidence>
<proteinExistence type="predicted"/>
<dbReference type="RefSeq" id="WP_048140676.1">
    <property type="nucleotide sequence ID" value="NZ_CP009516.1"/>
</dbReference>
<dbReference type="PATRIC" id="fig|1434110.4.peg.3496"/>
<accession>A0A0E3SE75</accession>
<protein>
    <recommendedName>
        <fullName evidence="3">GIY-YIG domain-containing protein</fullName>
    </recommendedName>
</protein>
<evidence type="ECO:0000313" key="1">
    <source>
        <dbReference type="EMBL" id="AKB79191.1"/>
    </source>
</evidence>
<gene>
    <name evidence="1" type="ORF">MSHOH_2708</name>
</gene>